<comment type="caution">
    <text evidence="1">The sequence shown here is derived from an EMBL/GenBank/DDBJ whole genome shotgun (WGS) entry which is preliminary data.</text>
</comment>
<evidence type="ECO:0000313" key="1">
    <source>
        <dbReference type="EMBL" id="KAJ7310746.1"/>
    </source>
</evidence>
<dbReference type="EMBL" id="JARIHO010000077">
    <property type="protein sequence ID" value="KAJ7310746.1"/>
    <property type="molecule type" value="Genomic_DNA"/>
</dbReference>
<name>A0AAD6Z7I0_9AGAR</name>
<dbReference type="Gene3D" id="3.40.50.1820">
    <property type="entry name" value="alpha/beta hydrolase"/>
    <property type="match status" value="1"/>
</dbReference>
<feature type="non-terminal residue" evidence="1">
    <location>
        <position position="159"/>
    </location>
</feature>
<dbReference type="InterPro" id="IPR029058">
    <property type="entry name" value="AB_hydrolase_fold"/>
</dbReference>
<reference evidence="1" key="1">
    <citation type="submission" date="2023-03" db="EMBL/GenBank/DDBJ databases">
        <title>Massive genome expansion in bonnet fungi (Mycena s.s.) driven by repeated elements and novel gene families across ecological guilds.</title>
        <authorList>
            <consortium name="Lawrence Berkeley National Laboratory"/>
            <person name="Harder C.B."/>
            <person name="Miyauchi S."/>
            <person name="Viragh M."/>
            <person name="Kuo A."/>
            <person name="Thoen E."/>
            <person name="Andreopoulos B."/>
            <person name="Lu D."/>
            <person name="Skrede I."/>
            <person name="Drula E."/>
            <person name="Henrissat B."/>
            <person name="Morin E."/>
            <person name="Kohler A."/>
            <person name="Barry K."/>
            <person name="LaButti K."/>
            <person name="Morin E."/>
            <person name="Salamov A."/>
            <person name="Lipzen A."/>
            <person name="Mereny Z."/>
            <person name="Hegedus B."/>
            <person name="Baldrian P."/>
            <person name="Stursova M."/>
            <person name="Weitz H."/>
            <person name="Taylor A."/>
            <person name="Grigoriev I.V."/>
            <person name="Nagy L.G."/>
            <person name="Martin F."/>
            <person name="Kauserud H."/>
        </authorList>
    </citation>
    <scope>NUCLEOTIDE SEQUENCE</scope>
    <source>
        <strain evidence="1">CBHHK002</strain>
    </source>
</reference>
<protein>
    <submittedName>
        <fullName evidence="1">Uncharacterized protein</fullName>
    </submittedName>
</protein>
<dbReference type="Proteomes" id="UP001218218">
    <property type="component" value="Unassembled WGS sequence"/>
</dbReference>
<gene>
    <name evidence="1" type="ORF">DFH08DRAFT_718602</name>
</gene>
<accession>A0AAD6Z7I0</accession>
<keyword evidence="2" id="KW-1185">Reference proteome</keyword>
<organism evidence="1 2">
    <name type="scientific">Mycena albidolilacea</name>
    <dbReference type="NCBI Taxonomy" id="1033008"/>
    <lineage>
        <taxon>Eukaryota</taxon>
        <taxon>Fungi</taxon>
        <taxon>Dikarya</taxon>
        <taxon>Basidiomycota</taxon>
        <taxon>Agaricomycotina</taxon>
        <taxon>Agaricomycetes</taxon>
        <taxon>Agaricomycetidae</taxon>
        <taxon>Agaricales</taxon>
        <taxon>Marasmiineae</taxon>
        <taxon>Mycenaceae</taxon>
        <taxon>Mycena</taxon>
    </lineage>
</organism>
<dbReference type="AlphaFoldDB" id="A0AAD6Z7I0"/>
<proteinExistence type="predicted"/>
<evidence type="ECO:0000313" key="2">
    <source>
        <dbReference type="Proteomes" id="UP001218218"/>
    </source>
</evidence>
<sequence length="159" mass="18106">FLSILYPHDSKTWLTHMEPRDKIKDWVLSSKVTPPPLYLTQDDLNIHKAELLEGGLAGPLCWYKQYTTRVVAEDDKRAPSLFHSLMVPKENYIIKQPVFFAATLNDHICRPEVGLVSLKPGCPNLTIKEYDTDHVRTHPFLLKFSMVADAHGLQLAAPE</sequence>